<organism evidence="5">
    <name type="scientific">Soboliphyme baturini</name>
    <dbReference type="NCBI Taxonomy" id="241478"/>
    <lineage>
        <taxon>Eukaryota</taxon>
        <taxon>Metazoa</taxon>
        <taxon>Ecdysozoa</taxon>
        <taxon>Nematoda</taxon>
        <taxon>Enoplea</taxon>
        <taxon>Dorylaimia</taxon>
        <taxon>Dioctophymatida</taxon>
        <taxon>Dioctophymatoidea</taxon>
        <taxon>Soboliphymatidae</taxon>
        <taxon>Soboliphyme</taxon>
    </lineage>
</organism>
<reference evidence="5" key="1">
    <citation type="submission" date="2016-06" db="UniProtKB">
        <authorList>
            <consortium name="WormBaseParasite"/>
        </authorList>
    </citation>
    <scope>IDENTIFICATION</scope>
</reference>
<proteinExistence type="predicted"/>
<evidence type="ECO:0000313" key="3">
    <source>
        <dbReference type="EMBL" id="VDP20084.1"/>
    </source>
</evidence>
<evidence type="ECO:0000256" key="1">
    <source>
        <dbReference type="SAM" id="Coils"/>
    </source>
</evidence>
<evidence type="ECO:0000313" key="5">
    <source>
        <dbReference type="WBParaSite" id="SBAD_0000923601-mRNA-1"/>
    </source>
</evidence>
<dbReference type="EMBL" id="UZAM01012109">
    <property type="protein sequence ID" value="VDP20084.1"/>
    <property type="molecule type" value="Genomic_DNA"/>
</dbReference>
<feature type="coiled-coil region" evidence="1">
    <location>
        <begin position="66"/>
        <end position="114"/>
    </location>
</feature>
<evidence type="ECO:0000256" key="2">
    <source>
        <dbReference type="SAM" id="MobiDB-lite"/>
    </source>
</evidence>
<dbReference type="Proteomes" id="UP000270296">
    <property type="component" value="Unassembled WGS sequence"/>
</dbReference>
<sequence length="184" mass="21380">MFPEQKENDAEEQSSAGNKPRRRKRRSAALRKQLRPNREPSPPPDVECRIFSKHFVEHNRQREGEMRKKRMELLKQEREKQQLEATIKTIQEKVDDEEANVDRLKRQSASINKALNIYRQAAVAAIEKIHRDGTGLPAPTVKNIETYLRLASNVNKVDRPHAAYFSAVREAMCRLRLPTVCLDK</sequence>
<feature type="compositionally biased region" description="Basic residues" evidence="2">
    <location>
        <begin position="19"/>
        <end position="35"/>
    </location>
</feature>
<accession>A0A183IZ67</accession>
<keyword evidence="1" id="KW-0175">Coiled coil</keyword>
<feature type="region of interest" description="Disordered" evidence="2">
    <location>
        <begin position="1"/>
        <end position="47"/>
    </location>
</feature>
<keyword evidence="4" id="KW-1185">Reference proteome</keyword>
<gene>
    <name evidence="3" type="ORF">SBAD_LOCUS8915</name>
</gene>
<evidence type="ECO:0000313" key="4">
    <source>
        <dbReference type="Proteomes" id="UP000270296"/>
    </source>
</evidence>
<name>A0A183IZ67_9BILA</name>
<dbReference type="AlphaFoldDB" id="A0A183IZ67"/>
<dbReference type="WBParaSite" id="SBAD_0000923601-mRNA-1">
    <property type="protein sequence ID" value="SBAD_0000923601-mRNA-1"/>
    <property type="gene ID" value="SBAD_0000923601"/>
</dbReference>
<protein>
    <submittedName>
        <fullName evidence="3 5">Uncharacterized protein</fullName>
    </submittedName>
</protein>
<dbReference type="OrthoDB" id="3213154at2759"/>
<reference evidence="3 4" key="2">
    <citation type="submission" date="2018-11" db="EMBL/GenBank/DDBJ databases">
        <authorList>
            <consortium name="Pathogen Informatics"/>
        </authorList>
    </citation>
    <scope>NUCLEOTIDE SEQUENCE [LARGE SCALE GENOMIC DNA]</scope>
</reference>